<dbReference type="InterPro" id="IPR036397">
    <property type="entry name" value="RNaseH_sf"/>
</dbReference>
<sequence length="146" mass="16941">MDGFAILLDTYCKPNIDYMKEGWRNGQWQKQWVFQQDGTPSHRAEETRDLVRDIFPERIEVDISLKRNNGEWPPNSTDLCVEDFSLLHILENEACSKPHQSIEALKRSLVKAWNAILQEVIDRAVGDFPKRLKKCIDAQGGHFENT</sequence>
<accession>A0A914E219</accession>
<proteinExistence type="predicted"/>
<dbReference type="AlphaFoldDB" id="A0A914E219"/>
<dbReference type="Proteomes" id="UP000887540">
    <property type="component" value="Unplaced"/>
</dbReference>
<organism evidence="1 2">
    <name type="scientific">Acrobeloides nanus</name>
    <dbReference type="NCBI Taxonomy" id="290746"/>
    <lineage>
        <taxon>Eukaryota</taxon>
        <taxon>Metazoa</taxon>
        <taxon>Ecdysozoa</taxon>
        <taxon>Nematoda</taxon>
        <taxon>Chromadorea</taxon>
        <taxon>Rhabditida</taxon>
        <taxon>Tylenchina</taxon>
        <taxon>Cephalobomorpha</taxon>
        <taxon>Cephaloboidea</taxon>
        <taxon>Cephalobidae</taxon>
        <taxon>Acrobeloides</taxon>
    </lineage>
</organism>
<dbReference type="PANTHER" id="PTHR47326">
    <property type="entry name" value="TRANSPOSABLE ELEMENT TC3 TRANSPOSASE-LIKE PROTEIN"/>
    <property type="match status" value="1"/>
</dbReference>
<dbReference type="GO" id="GO:0003676">
    <property type="term" value="F:nucleic acid binding"/>
    <property type="evidence" value="ECO:0007669"/>
    <property type="project" value="InterPro"/>
</dbReference>
<dbReference type="PANTHER" id="PTHR47326:SF1">
    <property type="entry name" value="HTH PSQ-TYPE DOMAIN-CONTAINING PROTEIN"/>
    <property type="match status" value="1"/>
</dbReference>
<dbReference type="WBParaSite" id="ACRNAN_scaffold5054.g9139.t1">
    <property type="protein sequence ID" value="ACRNAN_scaffold5054.g9139.t1"/>
    <property type="gene ID" value="ACRNAN_scaffold5054.g9139"/>
</dbReference>
<reference evidence="2" key="1">
    <citation type="submission" date="2022-11" db="UniProtKB">
        <authorList>
            <consortium name="WormBaseParasite"/>
        </authorList>
    </citation>
    <scope>IDENTIFICATION</scope>
</reference>
<keyword evidence="1" id="KW-1185">Reference proteome</keyword>
<evidence type="ECO:0000313" key="1">
    <source>
        <dbReference type="Proteomes" id="UP000887540"/>
    </source>
</evidence>
<protein>
    <submittedName>
        <fullName evidence="2">Transposase</fullName>
    </submittedName>
</protein>
<dbReference type="Gene3D" id="3.30.420.10">
    <property type="entry name" value="Ribonuclease H-like superfamily/Ribonuclease H"/>
    <property type="match status" value="1"/>
</dbReference>
<name>A0A914E219_9BILA</name>
<evidence type="ECO:0000313" key="2">
    <source>
        <dbReference type="WBParaSite" id="ACRNAN_scaffold5054.g9139.t1"/>
    </source>
</evidence>